<feature type="signal peptide" evidence="1">
    <location>
        <begin position="1"/>
        <end position="22"/>
    </location>
</feature>
<evidence type="ECO:0000313" key="3">
    <source>
        <dbReference type="Proteomes" id="UP001461498"/>
    </source>
</evidence>
<keyword evidence="3" id="KW-1185">Reference proteome</keyword>
<reference evidence="2 3" key="1">
    <citation type="submission" date="2022-12" db="EMBL/GenBank/DDBJ databases">
        <title>Chromosome-level genome assembly of true bugs.</title>
        <authorList>
            <person name="Ma L."/>
            <person name="Li H."/>
        </authorList>
    </citation>
    <scope>NUCLEOTIDE SEQUENCE [LARGE SCALE GENOMIC DNA]</scope>
    <source>
        <strain evidence="2">Lab_2022b</strain>
    </source>
</reference>
<name>A0AAW1CN01_9HEMI</name>
<dbReference type="EMBL" id="JAPXFL010000012">
    <property type="protein sequence ID" value="KAK9499088.1"/>
    <property type="molecule type" value="Genomic_DNA"/>
</dbReference>
<proteinExistence type="predicted"/>
<keyword evidence="1" id="KW-0732">Signal</keyword>
<feature type="chain" id="PRO_5044024753" evidence="1">
    <location>
        <begin position="23"/>
        <end position="86"/>
    </location>
</feature>
<sequence>MKMINLTATIIIVLLMTGEINGGLEAAGVCHFGCAKLVTACFSAAGYVFGTVPLTEISSNPVLIACNTVFAACETASLAALANPVL</sequence>
<accession>A0AAW1CN01</accession>
<gene>
    <name evidence="2" type="ORF">O3M35_003600</name>
</gene>
<dbReference type="Proteomes" id="UP001461498">
    <property type="component" value="Unassembled WGS sequence"/>
</dbReference>
<dbReference type="PANTHER" id="PTHR37475:SF1">
    <property type="entry name" value="ZYGOTE-SPECIFIC PROTEIN"/>
    <property type="match status" value="1"/>
</dbReference>
<evidence type="ECO:0000313" key="2">
    <source>
        <dbReference type="EMBL" id="KAK9499088.1"/>
    </source>
</evidence>
<evidence type="ECO:0000256" key="1">
    <source>
        <dbReference type="SAM" id="SignalP"/>
    </source>
</evidence>
<comment type="caution">
    <text evidence="2">The sequence shown here is derived from an EMBL/GenBank/DDBJ whole genome shotgun (WGS) entry which is preliminary data.</text>
</comment>
<dbReference type="PANTHER" id="PTHR37475">
    <property type="entry name" value="ZYGOTE-SPECIFIC CLASS V COPY B GENE PROTEIN"/>
    <property type="match status" value="1"/>
</dbReference>
<dbReference type="AlphaFoldDB" id="A0AAW1CN01"/>
<organism evidence="2 3">
    <name type="scientific">Rhynocoris fuscipes</name>
    <dbReference type="NCBI Taxonomy" id="488301"/>
    <lineage>
        <taxon>Eukaryota</taxon>
        <taxon>Metazoa</taxon>
        <taxon>Ecdysozoa</taxon>
        <taxon>Arthropoda</taxon>
        <taxon>Hexapoda</taxon>
        <taxon>Insecta</taxon>
        <taxon>Pterygota</taxon>
        <taxon>Neoptera</taxon>
        <taxon>Paraneoptera</taxon>
        <taxon>Hemiptera</taxon>
        <taxon>Heteroptera</taxon>
        <taxon>Panheteroptera</taxon>
        <taxon>Cimicomorpha</taxon>
        <taxon>Reduviidae</taxon>
        <taxon>Harpactorinae</taxon>
        <taxon>Harpactorini</taxon>
        <taxon>Rhynocoris</taxon>
    </lineage>
</organism>
<protein>
    <submittedName>
        <fullName evidence="2">Uncharacterized protein</fullName>
    </submittedName>
</protein>